<evidence type="ECO:0000313" key="2">
    <source>
        <dbReference type="EMBL" id="ADH65030.1"/>
    </source>
</evidence>
<reference evidence="2" key="2">
    <citation type="submission" date="2010-05" db="EMBL/GenBank/DDBJ databases">
        <title>The complete plasmid1 of Meiothermus silvanus DSM 9946.</title>
        <authorList>
            <consortium name="US DOE Joint Genome Institute (JGI-PGF)"/>
            <person name="Lucas S."/>
            <person name="Copeland A."/>
            <person name="Lapidus A."/>
            <person name="Glavina del Rio T."/>
            <person name="Dalin E."/>
            <person name="Tice H."/>
            <person name="Bruce D."/>
            <person name="Goodwin L."/>
            <person name="Pitluck S."/>
            <person name="Kyrpides N."/>
            <person name="Mavromatis K."/>
            <person name="Mikhailova N."/>
            <person name="Lowry S."/>
            <person name="Clum A."/>
            <person name="Brettin T."/>
            <person name="Detter J.C."/>
            <person name="Han C."/>
            <person name="Larimer F."/>
            <person name="Land M."/>
            <person name="Hauser L."/>
            <person name="Markowitz V."/>
            <person name="Cheng J.-F."/>
            <person name="Hugenholtz P."/>
            <person name="Woyke T."/>
            <person name="Wu D."/>
            <person name="Tindall B."/>
            <person name="Pomrenke H.G."/>
            <person name="Schneider S."/>
            <person name="Klenk H.-P."/>
            <person name="Eisen J.A."/>
        </authorList>
    </citation>
    <scope>NUCLEOTIDE SEQUENCE</scope>
    <source>
        <strain evidence="2">DSM 9946</strain>
        <plasmid evidence="2">pMESIL01</plasmid>
    </source>
</reference>
<keyword evidence="2" id="KW-0614">Plasmid</keyword>
<dbReference type="EMBL" id="CP002043">
    <property type="protein sequence ID" value="ADH65247.1"/>
    <property type="molecule type" value="Genomic_DNA"/>
</dbReference>
<dbReference type="OrthoDB" id="25223at2"/>
<dbReference type="HOGENOM" id="CLU_674066_0_0_0"/>
<keyword evidence="4" id="KW-1185">Reference proteome</keyword>
<dbReference type="KEGG" id="msv:Mesil_3208"/>
<proteinExistence type="predicted"/>
<sequence length="408" mass="41245">MKRYGWLLGALGLLAAGLLAGCGGSSSPPPSSITLTVKDPAGNFNAAAYQVGSGSWQALSMSGTGTLTGSFNLSGNTKYGVAVRCSNLEVKVIQADASELANPTLECSSTPPSTVPFTVNVSVAAGLLAAGDQVCVNGMSCASAAVSVSLSTNLEPGSNRDILVTLVDSSNSPKVAKVVKNVSVSSGGNTSVTLATADQLAPVSVTPPSPPAGYTPSSGGALYASPNGASGFVFVPPSSYRPVSGFGGSDLYAAFAIATSGGSSVTDARFFNSGAPSLSFPNPWATGGLTFTPSAHPSVAGLNRPESTLRSYQLYFQIPGQIYYTAIVTKGWLGSTTSYAFPDLSAASLLGYTPPTGPNGSFDIRAILSNKPVFVLTSISGFQTGDHYQEAMASISSYTVGSGSINFP</sequence>
<reference evidence="2 4" key="1">
    <citation type="journal article" date="2010" name="Stand. Genomic Sci.">
        <title>Complete genome sequence of Meiothermus silvanus type strain (VI-R2).</title>
        <authorList>
            <person name="Sikorski J."/>
            <person name="Tindall B.J."/>
            <person name="Lowry S."/>
            <person name="Lucas S."/>
            <person name="Nolan M."/>
            <person name="Copeland A."/>
            <person name="Glavina Del Rio T."/>
            <person name="Tice H."/>
            <person name="Cheng J.F."/>
            <person name="Han C."/>
            <person name="Pitluck S."/>
            <person name="Liolios K."/>
            <person name="Ivanova N."/>
            <person name="Mavromatis K."/>
            <person name="Mikhailova N."/>
            <person name="Pati A."/>
            <person name="Goodwin L."/>
            <person name="Chen A."/>
            <person name="Palaniappan K."/>
            <person name="Land M."/>
            <person name="Hauser L."/>
            <person name="Chang Y.J."/>
            <person name="Jeffries C.D."/>
            <person name="Rohde M."/>
            <person name="Goker M."/>
            <person name="Woyke T."/>
            <person name="Bristow J."/>
            <person name="Eisen J.A."/>
            <person name="Markowitz V."/>
            <person name="Hugenholtz P."/>
            <person name="Kyrpides N.C."/>
            <person name="Klenk H.P."/>
            <person name="Lapidus A."/>
        </authorList>
    </citation>
    <scope>NUCLEOTIDE SEQUENCE [LARGE SCALE GENOMIC DNA]</scope>
    <source>
        <strain evidence="4">ATCC 700542 / DSM 9946 / VI-R2</strain>
        <strain evidence="2">DSM 9946</strain>
        <plasmid evidence="4">Plasmid pMESIL01</plasmid>
    </source>
</reference>
<dbReference type="RefSeq" id="WP_013159556.1">
    <property type="nucleotide sequence ID" value="NC_014213.1"/>
</dbReference>
<dbReference type="PROSITE" id="PS51257">
    <property type="entry name" value="PROKAR_LIPOPROTEIN"/>
    <property type="match status" value="1"/>
</dbReference>
<dbReference type="KEGG" id="msv:Mesil_3439"/>
<keyword evidence="1" id="KW-0732">Signal</keyword>
<accession>D7BIM4</accession>
<feature type="chain" id="PRO_5007913268" evidence="1">
    <location>
        <begin position="21"/>
        <end position="408"/>
    </location>
</feature>
<dbReference type="AlphaFoldDB" id="D7BIM4"/>
<evidence type="ECO:0000313" key="3">
    <source>
        <dbReference type="EMBL" id="ADH65247.1"/>
    </source>
</evidence>
<organism evidence="2 4">
    <name type="scientific">Allomeiothermus silvanus (strain ATCC 700542 / DSM 9946 / NBRC 106475 / NCIMB 13440 / VI-R2)</name>
    <name type="common">Thermus silvanus</name>
    <dbReference type="NCBI Taxonomy" id="526227"/>
    <lineage>
        <taxon>Bacteria</taxon>
        <taxon>Thermotogati</taxon>
        <taxon>Deinococcota</taxon>
        <taxon>Deinococci</taxon>
        <taxon>Thermales</taxon>
        <taxon>Thermaceae</taxon>
        <taxon>Allomeiothermus</taxon>
    </lineage>
</organism>
<protein>
    <submittedName>
        <fullName evidence="2">Peptidase S8 and S53 subtilisin kexin sedolisin</fullName>
    </submittedName>
</protein>
<geneLocation type="plasmid" evidence="2 4">
    <name>pMESIL01</name>
</geneLocation>
<name>D7BIM4_ALLS1</name>
<dbReference type="EMBL" id="CP002043">
    <property type="protein sequence ID" value="ADH65030.1"/>
    <property type="molecule type" value="Genomic_DNA"/>
</dbReference>
<evidence type="ECO:0000256" key="1">
    <source>
        <dbReference type="SAM" id="SignalP"/>
    </source>
</evidence>
<gene>
    <name evidence="2" type="ORF">Mesil_3208</name>
    <name evidence="3" type="ORF">Mesil_3439</name>
</gene>
<feature type="signal peptide" evidence="1">
    <location>
        <begin position="1"/>
        <end position="20"/>
    </location>
</feature>
<dbReference type="Proteomes" id="UP000001916">
    <property type="component" value="Plasmid pMESIL01"/>
</dbReference>
<evidence type="ECO:0000313" key="4">
    <source>
        <dbReference type="Proteomes" id="UP000001916"/>
    </source>
</evidence>